<dbReference type="PROSITE" id="PS51459">
    <property type="entry name" value="FIDO"/>
    <property type="match status" value="1"/>
</dbReference>
<dbReference type="Proteomes" id="UP000546464">
    <property type="component" value="Unassembled WGS sequence"/>
</dbReference>
<evidence type="ECO:0000256" key="2">
    <source>
        <dbReference type="PIRSR" id="PIRSR640198-2"/>
    </source>
</evidence>
<dbReference type="Pfam" id="PF02661">
    <property type="entry name" value="Fic"/>
    <property type="match status" value="1"/>
</dbReference>
<comment type="caution">
    <text evidence="4">The sequence shown here is derived from an EMBL/GenBank/DDBJ whole genome shotgun (WGS) entry which is preliminary data.</text>
</comment>
<dbReference type="InterPro" id="IPR036597">
    <property type="entry name" value="Fido-like_dom_sf"/>
</dbReference>
<proteinExistence type="predicted"/>
<feature type="active site" evidence="1">
    <location>
        <position position="203"/>
    </location>
</feature>
<dbReference type="InterPro" id="IPR036388">
    <property type="entry name" value="WH-like_DNA-bd_sf"/>
</dbReference>
<keyword evidence="2" id="KW-0547">Nucleotide-binding</keyword>
<accession>A0A842H9Q5</accession>
<dbReference type="SUPFAM" id="SSF140931">
    <property type="entry name" value="Fic-like"/>
    <property type="match status" value="1"/>
</dbReference>
<feature type="binding site" evidence="2">
    <location>
        <begin position="207"/>
        <end position="214"/>
    </location>
    <ligand>
        <name>ATP</name>
        <dbReference type="ChEBI" id="CHEBI:30616"/>
    </ligand>
</feature>
<dbReference type="InterPro" id="IPR025230">
    <property type="entry name" value="DUF4172"/>
</dbReference>
<dbReference type="EMBL" id="JACHVB010000011">
    <property type="protein sequence ID" value="MBC2592838.1"/>
    <property type="molecule type" value="Genomic_DNA"/>
</dbReference>
<dbReference type="InterPro" id="IPR003812">
    <property type="entry name" value="Fido"/>
</dbReference>
<reference evidence="4 5" key="1">
    <citation type="submission" date="2020-07" db="EMBL/GenBank/DDBJ databases">
        <authorList>
            <person name="Feng X."/>
        </authorList>
    </citation>
    <scope>NUCLEOTIDE SEQUENCE [LARGE SCALE GENOMIC DNA]</scope>
    <source>
        <strain evidence="4 5">JCM31066</strain>
    </source>
</reference>
<keyword evidence="5" id="KW-1185">Reference proteome</keyword>
<feature type="binding site" evidence="2">
    <location>
        <begin position="244"/>
        <end position="245"/>
    </location>
    <ligand>
        <name>ATP</name>
        <dbReference type="ChEBI" id="CHEBI:30616"/>
    </ligand>
</feature>
<dbReference type="RefSeq" id="WP_185673851.1">
    <property type="nucleotide sequence ID" value="NZ_JACHVB010000011.1"/>
</dbReference>
<keyword evidence="2" id="KW-0067">ATP-binding</keyword>
<sequence>MQYNWQQPDWPNFRYELAAVEGALLAFADKAGQVSGVLKSLPDTVAKEAVMDVMIAEAVKSSEIEGQFLSRKDVMSSIRNQLGLNTPPEGVHDKASQGAAELMVDVRKTWDEPLTEKSLFAWHRMLFRGESGKWVGKWRSHTEPMQVVSGAVGKQKVHYEAPPSAQVPAEMKAFVRWFRETRKTIPQAPVRSALTHLYFESVHPFEDGNGRIGRALSEKALSQGLGRPALLSLSRTIEANKSAYYSALETAQKSNDVTPWVNYFVQTVLAAQTEAEERVDFVLRKTRLFDRVREQLSDRQLKVVRRMLDAGPEGFQGGMNAAKYMSLTKVSKATSTRDLQALVELGVFQSVGAGRTARYELML</sequence>
<name>A0A842H9Q5_9BACT</name>
<dbReference type="Gene3D" id="1.10.3290.10">
    <property type="entry name" value="Fido-like domain"/>
    <property type="match status" value="1"/>
</dbReference>
<dbReference type="GO" id="GO:0005524">
    <property type="term" value="F:ATP binding"/>
    <property type="evidence" value="ECO:0007669"/>
    <property type="project" value="UniProtKB-KW"/>
</dbReference>
<dbReference type="PANTHER" id="PTHR13504:SF33">
    <property type="entry name" value="FIC FAMILY PROTEIN"/>
    <property type="match status" value="1"/>
</dbReference>
<dbReference type="Gene3D" id="1.10.10.10">
    <property type="entry name" value="Winged helix-like DNA-binding domain superfamily/Winged helix DNA-binding domain"/>
    <property type="match status" value="1"/>
</dbReference>
<dbReference type="PANTHER" id="PTHR13504">
    <property type="entry name" value="FIDO DOMAIN-CONTAINING PROTEIN DDB_G0283145"/>
    <property type="match status" value="1"/>
</dbReference>
<dbReference type="Pfam" id="PF13776">
    <property type="entry name" value="DUF4172"/>
    <property type="match status" value="1"/>
</dbReference>
<evidence type="ECO:0000256" key="1">
    <source>
        <dbReference type="PIRSR" id="PIRSR640198-1"/>
    </source>
</evidence>
<organism evidence="4 5">
    <name type="scientific">Ruficoccus amylovorans</name>
    <dbReference type="NCBI Taxonomy" id="1804625"/>
    <lineage>
        <taxon>Bacteria</taxon>
        <taxon>Pseudomonadati</taxon>
        <taxon>Verrucomicrobiota</taxon>
        <taxon>Opitutia</taxon>
        <taxon>Puniceicoccales</taxon>
        <taxon>Cerasicoccaceae</taxon>
        <taxon>Ruficoccus</taxon>
    </lineage>
</organism>
<evidence type="ECO:0000313" key="4">
    <source>
        <dbReference type="EMBL" id="MBC2592838.1"/>
    </source>
</evidence>
<dbReference type="AlphaFoldDB" id="A0A842H9Q5"/>
<protein>
    <submittedName>
        <fullName evidence="4">Fic family protein</fullName>
    </submittedName>
</protein>
<feature type="domain" description="Fido" evidence="3">
    <location>
        <begin position="114"/>
        <end position="266"/>
    </location>
</feature>
<dbReference type="InterPro" id="IPR040198">
    <property type="entry name" value="Fido_containing"/>
</dbReference>
<evidence type="ECO:0000259" key="3">
    <source>
        <dbReference type="PROSITE" id="PS51459"/>
    </source>
</evidence>
<evidence type="ECO:0000313" key="5">
    <source>
        <dbReference type="Proteomes" id="UP000546464"/>
    </source>
</evidence>
<gene>
    <name evidence="4" type="ORF">H5P28_01060</name>
</gene>